<evidence type="ECO:0000256" key="1">
    <source>
        <dbReference type="SAM" id="SignalP"/>
    </source>
</evidence>
<dbReference type="Proteomes" id="UP001172159">
    <property type="component" value="Unassembled WGS sequence"/>
</dbReference>
<evidence type="ECO:0008006" key="4">
    <source>
        <dbReference type="Google" id="ProtNLM"/>
    </source>
</evidence>
<proteinExistence type="predicted"/>
<keyword evidence="3" id="KW-1185">Reference proteome</keyword>
<sequence length="80" mass="9076">MLMSRILRLLLKRLIRACLHARPRHSTASTILHSLADTLALSQSKQARYPSNGSLLRKKTSLQTGVLMRKRLAVRQARSK</sequence>
<gene>
    <name evidence="2" type="ORF">B0T21DRAFT_375907</name>
</gene>
<accession>A0AA40AEN5</accession>
<feature type="signal peptide" evidence="1">
    <location>
        <begin position="1"/>
        <end position="17"/>
    </location>
</feature>
<name>A0AA40AEN5_9PEZI</name>
<organism evidence="2 3">
    <name type="scientific">Apiosordaria backusii</name>
    <dbReference type="NCBI Taxonomy" id="314023"/>
    <lineage>
        <taxon>Eukaryota</taxon>
        <taxon>Fungi</taxon>
        <taxon>Dikarya</taxon>
        <taxon>Ascomycota</taxon>
        <taxon>Pezizomycotina</taxon>
        <taxon>Sordariomycetes</taxon>
        <taxon>Sordariomycetidae</taxon>
        <taxon>Sordariales</taxon>
        <taxon>Lasiosphaeriaceae</taxon>
        <taxon>Apiosordaria</taxon>
    </lineage>
</organism>
<dbReference type="EMBL" id="JAUKTV010000015">
    <property type="protein sequence ID" value="KAK0714451.1"/>
    <property type="molecule type" value="Genomic_DNA"/>
</dbReference>
<comment type="caution">
    <text evidence="2">The sequence shown here is derived from an EMBL/GenBank/DDBJ whole genome shotgun (WGS) entry which is preliminary data.</text>
</comment>
<protein>
    <recommendedName>
        <fullName evidence="4">Secreted protein</fullName>
    </recommendedName>
</protein>
<feature type="chain" id="PRO_5041259629" description="Secreted protein" evidence="1">
    <location>
        <begin position="18"/>
        <end position="80"/>
    </location>
</feature>
<evidence type="ECO:0000313" key="2">
    <source>
        <dbReference type="EMBL" id="KAK0714451.1"/>
    </source>
</evidence>
<reference evidence="2" key="1">
    <citation type="submission" date="2023-06" db="EMBL/GenBank/DDBJ databases">
        <title>Genome-scale phylogeny and comparative genomics of the fungal order Sordariales.</title>
        <authorList>
            <consortium name="Lawrence Berkeley National Laboratory"/>
            <person name="Hensen N."/>
            <person name="Bonometti L."/>
            <person name="Westerberg I."/>
            <person name="Brannstrom I.O."/>
            <person name="Guillou S."/>
            <person name="Cros-Aarteil S."/>
            <person name="Calhoun S."/>
            <person name="Haridas S."/>
            <person name="Kuo A."/>
            <person name="Mondo S."/>
            <person name="Pangilinan J."/>
            <person name="Riley R."/>
            <person name="Labutti K."/>
            <person name="Andreopoulos B."/>
            <person name="Lipzen A."/>
            <person name="Chen C."/>
            <person name="Yanf M."/>
            <person name="Daum C."/>
            <person name="Ng V."/>
            <person name="Clum A."/>
            <person name="Steindorff A."/>
            <person name="Ohm R."/>
            <person name="Martin F."/>
            <person name="Silar P."/>
            <person name="Natvig D."/>
            <person name="Lalanne C."/>
            <person name="Gautier V."/>
            <person name="Ament-Velasquez S.L."/>
            <person name="Kruys A."/>
            <person name="Hutchinson M.I."/>
            <person name="Powell A.J."/>
            <person name="Barry K."/>
            <person name="Miller A.N."/>
            <person name="Grigoriev I.V."/>
            <person name="Debuchy R."/>
            <person name="Gladieux P."/>
            <person name="Thoren M.H."/>
            <person name="Johannesson H."/>
        </authorList>
    </citation>
    <scope>NUCLEOTIDE SEQUENCE</scope>
    <source>
        <strain evidence="2">CBS 540.89</strain>
    </source>
</reference>
<evidence type="ECO:0000313" key="3">
    <source>
        <dbReference type="Proteomes" id="UP001172159"/>
    </source>
</evidence>
<keyword evidence="1" id="KW-0732">Signal</keyword>
<dbReference type="AlphaFoldDB" id="A0AA40AEN5"/>